<evidence type="ECO:0000313" key="2">
    <source>
        <dbReference type="Proteomes" id="UP000076761"/>
    </source>
</evidence>
<name>A0A165U2R8_9AGAM</name>
<dbReference type="SUPFAM" id="SSF103196">
    <property type="entry name" value="Roadblock/LC7 domain"/>
    <property type="match status" value="1"/>
</dbReference>
<gene>
    <name evidence="1" type="ORF">NEOLEDRAFT_1023777</name>
</gene>
<accession>A0A165U2R8</accession>
<organism evidence="1 2">
    <name type="scientific">Neolentinus lepideus HHB14362 ss-1</name>
    <dbReference type="NCBI Taxonomy" id="1314782"/>
    <lineage>
        <taxon>Eukaryota</taxon>
        <taxon>Fungi</taxon>
        <taxon>Dikarya</taxon>
        <taxon>Basidiomycota</taxon>
        <taxon>Agaricomycotina</taxon>
        <taxon>Agaricomycetes</taxon>
        <taxon>Gloeophyllales</taxon>
        <taxon>Gloeophyllaceae</taxon>
        <taxon>Neolentinus</taxon>
    </lineage>
</organism>
<dbReference type="Gene3D" id="3.30.450.30">
    <property type="entry name" value="Dynein light chain 2a, cytoplasmic"/>
    <property type="match status" value="1"/>
</dbReference>
<evidence type="ECO:0000313" key="1">
    <source>
        <dbReference type="EMBL" id="KZT27556.1"/>
    </source>
</evidence>
<protein>
    <recommendedName>
        <fullName evidence="3">Roadblock/LAMTOR2 domain-containing protein</fullName>
    </recommendedName>
</protein>
<keyword evidence="2" id="KW-1185">Reference proteome</keyword>
<dbReference type="AlphaFoldDB" id="A0A165U2R8"/>
<evidence type="ECO:0008006" key="3">
    <source>
        <dbReference type="Google" id="ProtNLM"/>
    </source>
</evidence>
<feature type="non-terminal residue" evidence="1">
    <location>
        <position position="146"/>
    </location>
</feature>
<sequence length="146" mass="15619">MLVLSALHDVLTQVLSLPDLHTAVLLTPSGELISYASDPANSKDHVRLVVGLSGEVWQETHGVSMADSEVGRILVMPVEKSSESSSQPPSDGEVPEPLMLIALNAISSVDWEDLQATGKELVNHLADPINRFRGRLQTSVVSPSTS</sequence>
<dbReference type="Proteomes" id="UP000076761">
    <property type="component" value="Unassembled WGS sequence"/>
</dbReference>
<proteinExistence type="predicted"/>
<dbReference type="InParanoid" id="A0A165U2R8"/>
<reference evidence="1 2" key="1">
    <citation type="journal article" date="2016" name="Mol. Biol. Evol.">
        <title>Comparative Genomics of Early-Diverging Mushroom-Forming Fungi Provides Insights into the Origins of Lignocellulose Decay Capabilities.</title>
        <authorList>
            <person name="Nagy L.G."/>
            <person name="Riley R."/>
            <person name="Tritt A."/>
            <person name="Adam C."/>
            <person name="Daum C."/>
            <person name="Floudas D."/>
            <person name="Sun H."/>
            <person name="Yadav J.S."/>
            <person name="Pangilinan J."/>
            <person name="Larsson K.H."/>
            <person name="Matsuura K."/>
            <person name="Barry K."/>
            <person name="Labutti K."/>
            <person name="Kuo R."/>
            <person name="Ohm R.A."/>
            <person name="Bhattacharya S.S."/>
            <person name="Shirouzu T."/>
            <person name="Yoshinaga Y."/>
            <person name="Martin F.M."/>
            <person name="Grigoriev I.V."/>
            <person name="Hibbett D.S."/>
        </authorList>
    </citation>
    <scope>NUCLEOTIDE SEQUENCE [LARGE SCALE GENOMIC DNA]</scope>
    <source>
        <strain evidence="1 2">HHB14362 ss-1</strain>
    </source>
</reference>
<dbReference type="OrthoDB" id="3201641at2759"/>
<dbReference type="EMBL" id="KV425561">
    <property type="protein sequence ID" value="KZT27556.1"/>
    <property type="molecule type" value="Genomic_DNA"/>
</dbReference>